<gene>
    <name evidence="1" type="ORF">PROQFM164_S04g001042</name>
</gene>
<dbReference type="OrthoDB" id="5350490at2759"/>
<evidence type="ECO:0000313" key="1">
    <source>
        <dbReference type="EMBL" id="CDM36161.1"/>
    </source>
</evidence>
<dbReference type="EMBL" id="HG792018">
    <property type="protein sequence ID" value="CDM36161.1"/>
    <property type="molecule type" value="Genomic_DNA"/>
</dbReference>
<accession>W6QJH2</accession>
<keyword evidence="2" id="KW-1185">Reference proteome</keyword>
<dbReference type="Pfam" id="PF11066">
    <property type="entry name" value="DUF2867"/>
    <property type="match status" value="1"/>
</dbReference>
<name>W6QJH2_PENRF</name>
<protein>
    <submittedName>
        <fullName evidence="1">Uncharacterized protein</fullName>
    </submittedName>
</protein>
<dbReference type="Proteomes" id="UP000030686">
    <property type="component" value="Unassembled WGS sequence"/>
</dbReference>
<evidence type="ECO:0000313" key="2">
    <source>
        <dbReference type="Proteomes" id="UP000030686"/>
    </source>
</evidence>
<sequence length="63" mass="6989">MRIRDGVMSIFGVKRSTEIQAAAEKKGIDTITVFPVISRAENEIVLGEADSHLNFQISILTRD</sequence>
<dbReference type="InterPro" id="IPR021295">
    <property type="entry name" value="DUF2867"/>
</dbReference>
<reference evidence="1" key="1">
    <citation type="journal article" date="2014" name="Nat. Commun.">
        <title>Multiple recent horizontal transfers of a large genomic region in cheese making fungi.</title>
        <authorList>
            <person name="Cheeseman K."/>
            <person name="Ropars J."/>
            <person name="Renault P."/>
            <person name="Dupont J."/>
            <person name="Gouzy J."/>
            <person name="Branca A."/>
            <person name="Abraham A.L."/>
            <person name="Ceppi M."/>
            <person name="Conseiller E."/>
            <person name="Debuchy R."/>
            <person name="Malagnac F."/>
            <person name="Goarin A."/>
            <person name="Silar P."/>
            <person name="Lacoste S."/>
            <person name="Sallet E."/>
            <person name="Bensimon A."/>
            <person name="Giraud T."/>
            <person name="Brygoo Y."/>
        </authorList>
    </citation>
    <scope>NUCLEOTIDE SEQUENCE [LARGE SCALE GENOMIC DNA]</scope>
    <source>
        <strain evidence="1">FM164</strain>
    </source>
</reference>
<dbReference type="AlphaFoldDB" id="W6QJH2"/>
<proteinExistence type="predicted"/>
<organism evidence="1 2">
    <name type="scientific">Penicillium roqueforti (strain FM164)</name>
    <dbReference type="NCBI Taxonomy" id="1365484"/>
    <lineage>
        <taxon>Eukaryota</taxon>
        <taxon>Fungi</taxon>
        <taxon>Dikarya</taxon>
        <taxon>Ascomycota</taxon>
        <taxon>Pezizomycotina</taxon>
        <taxon>Eurotiomycetes</taxon>
        <taxon>Eurotiomycetidae</taxon>
        <taxon>Eurotiales</taxon>
        <taxon>Aspergillaceae</taxon>
        <taxon>Penicillium</taxon>
    </lineage>
</organism>